<evidence type="ECO:0000259" key="2">
    <source>
        <dbReference type="Pfam" id="PF25917"/>
    </source>
</evidence>
<dbReference type="GO" id="GO:0015562">
    <property type="term" value="F:efflux transmembrane transporter activity"/>
    <property type="evidence" value="ECO:0007669"/>
    <property type="project" value="TreeGrafter"/>
</dbReference>
<dbReference type="PANTHER" id="PTHR30469">
    <property type="entry name" value="MULTIDRUG RESISTANCE PROTEIN MDTA"/>
    <property type="match status" value="1"/>
</dbReference>
<comment type="similarity">
    <text evidence="1">Belongs to the membrane fusion protein (MFP) (TC 8.A.1) family.</text>
</comment>
<dbReference type="OrthoDB" id="9801814at2"/>
<dbReference type="GO" id="GO:1990281">
    <property type="term" value="C:efflux pump complex"/>
    <property type="evidence" value="ECO:0007669"/>
    <property type="project" value="TreeGrafter"/>
</dbReference>
<feature type="domain" description="Multidrug resistance protein MdtA-like barrel-sandwich hybrid" evidence="2">
    <location>
        <begin position="80"/>
        <end position="194"/>
    </location>
</feature>
<accession>A0A2T5BX59</accession>
<gene>
    <name evidence="3" type="ORF">C8N47_13119</name>
</gene>
<dbReference type="Gene3D" id="2.40.30.170">
    <property type="match status" value="1"/>
</dbReference>
<dbReference type="Pfam" id="PF25917">
    <property type="entry name" value="BSH_RND"/>
    <property type="match status" value="1"/>
</dbReference>
<sequence>MKKIIKHILPAFIILLVITAICWKLKANKEKNKAEAELANVKATAIPVKVDTVKAANYIQNIEMSGAIKNKTDLFLFAETQGRIIKIYKEKGSWVNKGETILEIDNSVLKEQYELAKTNYEHSKLDYERMKKLVENNAVTQKNLEDITLKYTQSKAELARITKMLNDTKVTSPVSGFINDSYYEEGMLISGSVKLCNIISKNNLIITTEVNSKDVLSIESGDIVTLKVDEYPNNCFTGSITNIAEKALSNSRFAIEISIDENNYLKAGMFAEATIEKTQPKAIIVDRNAISGSLQNASMYIVENNELVEQEVKINKTLGSSVEIIDGLNLNQIYVVSGTINLYESAKVKIID</sequence>
<dbReference type="RefSeq" id="WP_107823871.1">
    <property type="nucleotide sequence ID" value="NZ_QAAD01000031.1"/>
</dbReference>
<dbReference type="EMBL" id="QAAD01000031">
    <property type="protein sequence ID" value="PTN04484.1"/>
    <property type="molecule type" value="Genomic_DNA"/>
</dbReference>
<protein>
    <submittedName>
        <fullName evidence="3">RND family efflux transporter MFP subunit</fullName>
    </submittedName>
</protein>
<comment type="caution">
    <text evidence="3">The sequence shown here is derived from an EMBL/GenBank/DDBJ whole genome shotgun (WGS) entry which is preliminary data.</text>
</comment>
<proteinExistence type="inferred from homology"/>
<dbReference type="Gene3D" id="2.40.50.100">
    <property type="match status" value="1"/>
</dbReference>
<organism evidence="3 4">
    <name type="scientific">Mangrovibacterium marinum</name>
    <dbReference type="NCBI Taxonomy" id="1639118"/>
    <lineage>
        <taxon>Bacteria</taxon>
        <taxon>Pseudomonadati</taxon>
        <taxon>Bacteroidota</taxon>
        <taxon>Bacteroidia</taxon>
        <taxon>Marinilabiliales</taxon>
        <taxon>Prolixibacteraceae</taxon>
        <taxon>Mangrovibacterium</taxon>
    </lineage>
</organism>
<dbReference type="NCBIfam" id="TIGR01730">
    <property type="entry name" value="RND_mfp"/>
    <property type="match status" value="1"/>
</dbReference>
<evidence type="ECO:0000313" key="4">
    <source>
        <dbReference type="Proteomes" id="UP000243525"/>
    </source>
</evidence>
<dbReference type="Gene3D" id="2.40.420.20">
    <property type="match status" value="1"/>
</dbReference>
<dbReference type="SUPFAM" id="SSF111369">
    <property type="entry name" value="HlyD-like secretion proteins"/>
    <property type="match status" value="1"/>
</dbReference>
<evidence type="ECO:0000313" key="3">
    <source>
        <dbReference type="EMBL" id="PTN04484.1"/>
    </source>
</evidence>
<reference evidence="3 4" key="1">
    <citation type="submission" date="2018-04" db="EMBL/GenBank/DDBJ databases">
        <title>Genomic Encyclopedia of Archaeal and Bacterial Type Strains, Phase II (KMG-II): from individual species to whole genera.</title>
        <authorList>
            <person name="Goeker M."/>
        </authorList>
    </citation>
    <scope>NUCLEOTIDE SEQUENCE [LARGE SCALE GENOMIC DNA]</scope>
    <source>
        <strain evidence="3 4">DSM 28823</strain>
    </source>
</reference>
<dbReference type="Gene3D" id="1.10.287.470">
    <property type="entry name" value="Helix hairpin bin"/>
    <property type="match status" value="1"/>
</dbReference>
<dbReference type="InterPro" id="IPR058625">
    <property type="entry name" value="MdtA-like_BSH"/>
</dbReference>
<name>A0A2T5BX59_9BACT</name>
<evidence type="ECO:0000256" key="1">
    <source>
        <dbReference type="ARBA" id="ARBA00009477"/>
    </source>
</evidence>
<dbReference type="Proteomes" id="UP000243525">
    <property type="component" value="Unassembled WGS sequence"/>
</dbReference>
<dbReference type="AlphaFoldDB" id="A0A2T5BX59"/>
<dbReference type="PANTHER" id="PTHR30469:SF15">
    <property type="entry name" value="HLYD FAMILY OF SECRETION PROTEINS"/>
    <property type="match status" value="1"/>
</dbReference>
<keyword evidence="4" id="KW-1185">Reference proteome</keyword>
<dbReference type="InterPro" id="IPR006143">
    <property type="entry name" value="RND_pump_MFP"/>
</dbReference>